<name>A0A837GA90_9VIBR</name>
<evidence type="ECO:0000313" key="1">
    <source>
        <dbReference type="EMBL" id="KJY74052.1"/>
    </source>
</evidence>
<dbReference type="RefSeq" id="WP_045985789.1">
    <property type="nucleotide sequence ID" value="NZ_CP063052.1"/>
</dbReference>
<gene>
    <name evidence="1" type="ORF">TW71_10160</name>
</gene>
<dbReference type="GO" id="GO:0016829">
    <property type="term" value="F:lyase activity"/>
    <property type="evidence" value="ECO:0007669"/>
    <property type="project" value="UniProtKB-KW"/>
</dbReference>
<dbReference type="AlphaFoldDB" id="A0A837GA90"/>
<protein>
    <submittedName>
        <fullName evidence="1">Histidine ammonia-lyase</fullName>
    </submittedName>
</protein>
<comment type="caution">
    <text evidence="1">The sequence shown here is derived from an EMBL/GenBank/DDBJ whole genome shotgun (WGS) entry which is preliminary data.</text>
</comment>
<reference evidence="1" key="1">
    <citation type="journal article" date="2015" name="BMC Genomics">
        <title>Genome mining reveals unlocked bioactive potential of marine Gram-negative bacteria.</title>
        <authorList>
            <person name="Machado H."/>
            <person name="Sonnenschein E.C."/>
            <person name="Melchiorsen J."/>
            <person name="Gram L."/>
        </authorList>
    </citation>
    <scope>NUCLEOTIDE SEQUENCE</scope>
    <source>
        <strain evidence="1">S2052</strain>
    </source>
</reference>
<dbReference type="EMBL" id="JXXR01000010">
    <property type="protein sequence ID" value="KJY74052.1"/>
    <property type="molecule type" value="Genomic_DNA"/>
</dbReference>
<sequence length="303" mass="32926">MNPIRSLLLSTFTVALLSGCNSDDTNPTSTTTNAVNVFSSATNCSVQTGANACQFEKGVYVLSIGPNVSETQRARVQTQINNLTNWAHSDVQKQFAQKTLVIGVIEKEPTGSADYETFVLNLAQQVNTSSGIDGIELVYTNNGGGDETLKNTSYQKMLQLYDYYVDEDALTTQGAEVASAYQEFQRLLSLQTGTTKLEYDPCNYGNGQLAANTCPAPDDKGDEDPIHTVSKDLNPGALLGSMYEYKVDPSLGTYPGELKPTFTATGDVASQDSSATDNPLNWTHRAFAPLNNFLNSWFFVNKK</sequence>
<keyword evidence="1" id="KW-0456">Lyase</keyword>
<accession>A0A837GA90</accession>
<organism evidence="1">
    <name type="scientific">Vibrio coralliilyticus</name>
    <dbReference type="NCBI Taxonomy" id="190893"/>
    <lineage>
        <taxon>Bacteria</taxon>
        <taxon>Pseudomonadati</taxon>
        <taxon>Pseudomonadota</taxon>
        <taxon>Gammaproteobacteria</taxon>
        <taxon>Vibrionales</taxon>
        <taxon>Vibrionaceae</taxon>
        <taxon>Vibrio</taxon>
    </lineage>
</organism>
<proteinExistence type="predicted"/>
<dbReference type="PROSITE" id="PS51257">
    <property type="entry name" value="PROKAR_LIPOPROTEIN"/>
    <property type="match status" value="1"/>
</dbReference>